<gene>
    <name evidence="2" type="ORF">SLA_5241</name>
</gene>
<name>A0A169P1B9_STRLU</name>
<keyword evidence="3" id="KW-1185">Reference proteome</keyword>
<evidence type="ECO:0000313" key="2">
    <source>
        <dbReference type="EMBL" id="BAU86122.1"/>
    </source>
</evidence>
<accession>A0A169P1B9</accession>
<dbReference type="AlphaFoldDB" id="A0A169P1B9"/>
<evidence type="ECO:0000313" key="3">
    <source>
        <dbReference type="Proteomes" id="UP000217676"/>
    </source>
</evidence>
<proteinExistence type="predicted"/>
<sequence>MDTVGDEIDGGLVARDHQQESHRGDFLLGEPVAVVAGGDERGQEVVARPGPFPRDQRAQPVQDRLRRGDGHLAVALAPGLRVPPDLEDTGLVRLRAEQVEEDRQG</sequence>
<dbReference type="KEGG" id="slau:SLA_5241"/>
<protein>
    <submittedName>
        <fullName evidence="2">Cytochrome P-450 hydroxylase</fullName>
    </submittedName>
</protein>
<dbReference type="Proteomes" id="UP000217676">
    <property type="component" value="Chromosome"/>
</dbReference>
<feature type="region of interest" description="Disordered" evidence="1">
    <location>
        <begin position="1"/>
        <end position="24"/>
    </location>
</feature>
<reference evidence="2 3" key="1">
    <citation type="journal article" date="2016" name="Genome Announc.">
        <title>Complete Genome Sequence of Thiostrepton-Producing Streptomyces laurentii ATCC 31255.</title>
        <authorList>
            <person name="Doi K."/>
            <person name="Fujino Y."/>
            <person name="Nagayoshi Y."/>
            <person name="Ohshima T."/>
            <person name="Ogata S."/>
        </authorList>
    </citation>
    <scope>NUCLEOTIDE SEQUENCE [LARGE SCALE GENOMIC DNA]</scope>
    <source>
        <strain evidence="2 3">ATCC 31255</strain>
    </source>
</reference>
<organism evidence="2 3">
    <name type="scientific">Streptomyces laurentii</name>
    <dbReference type="NCBI Taxonomy" id="39478"/>
    <lineage>
        <taxon>Bacteria</taxon>
        <taxon>Bacillati</taxon>
        <taxon>Actinomycetota</taxon>
        <taxon>Actinomycetes</taxon>
        <taxon>Kitasatosporales</taxon>
        <taxon>Streptomycetaceae</taxon>
        <taxon>Streptomyces</taxon>
    </lineage>
</organism>
<feature type="compositionally biased region" description="Basic and acidic residues" evidence="1">
    <location>
        <begin position="14"/>
        <end position="24"/>
    </location>
</feature>
<evidence type="ECO:0000256" key="1">
    <source>
        <dbReference type="SAM" id="MobiDB-lite"/>
    </source>
</evidence>
<dbReference type="EMBL" id="AP017424">
    <property type="protein sequence ID" value="BAU86122.1"/>
    <property type="molecule type" value="Genomic_DNA"/>
</dbReference>